<gene>
    <name evidence="2" type="ordered locus">BMA10229_2042</name>
</gene>
<dbReference type="HOGENOM" id="CLU_1861426_0_0_4"/>
<name>A2S1L9_BURM9</name>
<evidence type="ECO:0000313" key="2">
    <source>
        <dbReference type="EMBL" id="ABM99778.2"/>
    </source>
</evidence>
<accession>A2S1L9</accession>
<dbReference type="Proteomes" id="UP000002283">
    <property type="component" value="Chromosome II"/>
</dbReference>
<feature type="compositionally biased region" description="Basic residues" evidence="1">
    <location>
        <begin position="80"/>
        <end position="92"/>
    </location>
</feature>
<organism evidence="2 3">
    <name type="scientific">Burkholderia mallei (strain NCTC 10229)</name>
    <dbReference type="NCBI Taxonomy" id="412022"/>
    <lineage>
        <taxon>Bacteria</taxon>
        <taxon>Pseudomonadati</taxon>
        <taxon>Pseudomonadota</taxon>
        <taxon>Betaproteobacteria</taxon>
        <taxon>Burkholderiales</taxon>
        <taxon>Burkholderiaceae</taxon>
        <taxon>Burkholderia</taxon>
        <taxon>pseudomallei group</taxon>
    </lineage>
</organism>
<dbReference type="KEGG" id="bml:BMA10229_2042"/>
<protein>
    <submittedName>
        <fullName evidence="2">Uncharacterized protein</fullName>
    </submittedName>
</protein>
<sequence length="137" mass="15017">MPEGSPRRPCAATGPALRRASARTWRGACRDGPRAACAIASAERRAKAGERGLLRRSRELQRRRGGVPRSAPPFPNSDRRRARRSLAARRRGPGPGGAWQPARSRRRATAGRSGDAGSSRFATRLFRYPRYLALSLS</sequence>
<feature type="compositionally biased region" description="Low complexity" evidence="1">
    <location>
        <begin position="110"/>
        <end position="119"/>
    </location>
</feature>
<evidence type="ECO:0000256" key="1">
    <source>
        <dbReference type="SAM" id="MobiDB-lite"/>
    </source>
</evidence>
<feature type="region of interest" description="Disordered" evidence="1">
    <location>
        <begin position="46"/>
        <end position="119"/>
    </location>
</feature>
<proteinExistence type="predicted"/>
<evidence type="ECO:0000313" key="3">
    <source>
        <dbReference type="Proteomes" id="UP000002283"/>
    </source>
</evidence>
<feature type="region of interest" description="Disordered" evidence="1">
    <location>
        <begin position="1"/>
        <end position="28"/>
    </location>
</feature>
<dbReference type="AlphaFoldDB" id="A2S1L9"/>
<dbReference type="EMBL" id="CP000545">
    <property type="protein sequence ID" value="ABM99778.2"/>
    <property type="molecule type" value="Genomic_DNA"/>
</dbReference>
<reference evidence="2 3" key="1">
    <citation type="submission" date="2007-01" db="EMBL/GenBank/DDBJ databases">
        <authorList>
            <person name="DeShazer D."/>
            <person name="Woods D.E."/>
            <person name="Nierman W.C."/>
        </authorList>
    </citation>
    <scope>NUCLEOTIDE SEQUENCE [LARGE SCALE GENOMIC DNA]</scope>
    <source>
        <strain evidence="2 3">NCTC 10229</strain>
    </source>
</reference>
<feature type="compositionally biased region" description="Basic and acidic residues" evidence="1">
    <location>
        <begin position="46"/>
        <end position="62"/>
    </location>
</feature>